<evidence type="ECO:0000313" key="2">
    <source>
        <dbReference type="Proteomes" id="UP000323930"/>
    </source>
</evidence>
<dbReference type="EMBL" id="VSDQ01000718">
    <property type="protein sequence ID" value="TYA71636.1"/>
    <property type="molecule type" value="Genomic_DNA"/>
</dbReference>
<dbReference type="RefSeq" id="WP_148544622.1">
    <property type="nucleotide sequence ID" value="NZ_VSDQ01000718.1"/>
</dbReference>
<evidence type="ECO:0000313" key="1">
    <source>
        <dbReference type="EMBL" id="TYA71636.1"/>
    </source>
</evidence>
<dbReference type="Gene3D" id="1.20.120.450">
    <property type="entry name" value="dinb family like domain"/>
    <property type="match status" value="1"/>
</dbReference>
<keyword evidence="2" id="KW-1185">Reference proteome</keyword>
<protein>
    <submittedName>
        <fullName evidence="1">DinB family protein</fullName>
    </submittedName>
</protein>
<name>A0A5D0HK07_9FLAO</name>
<dbReference type="InterPro" id="IPR011466">
    <property type="entry name" value="DUF1572"/>
</dbReference>
<reference evidence="1 2" key="1">
    <citation type="submission" date="2019-08" db="EMBL/GenBank/DDBJ databases">
        <title>Seonamhaeicola sediminis sp. nov., isolated from marine sediment.</title>
        <authorList>
            <person name="Cao W.R."/>
        </authorList>
    </citation>
    <scope>NUCLEOTIDE SEQUENCE [LARGE SCALE GENOMIC DNA]</scope>
    <source>
        <strain evidence="1 2">B011</strain>
    </source>
</reference>
<dbReference type="Pfam" id="PF07609">
    <property type="entry name" value="DUF1572"/>
    <property type="match status" value="1"/>
</dbReference>
<gene>
    <name evidence="1" type="ORF">FUA24_18900</name>
</gene>
<dbReference type="InterPro" id="IPR034660">
    <property type="entry name" value="DinB/YfiT-like"/>
</dbReference>
<dbReference type="Proteomes" id="UP000323930">
    <property type="component" value="Unassembled WGS sequence"/>
</dbReference>
<organism evidence="1 2">
    <name type="scientific">Seonamhaeicola marinus</name>
    <dbReference type="NCBI Taxonomy" id="1912246"/>
    <lineage>
        <taxon>Bacteria</taxon>
        <taxon>Pseudomonadati</taxon>
        <taxon>Bacteroidota</taxon>
        <taxon>Flavobacteriia</taxon>
        <taxon>Flavobacteriales</taxon>
        <taxon>Flavobacteriaceae</taxon>
    </lineage>
</organism>
<accession>A0A5D0HK07</accession>
<dbReference type="SUPFAM" id="SSF109854">
    <property type="entry name" value="DinB/YfiT-like putative metalloenzymes"/>
    <property type="match status" value="1"/>
</dbReference>
<dbReference type="AlphaFoldDB" id="A0A5D0HK07"/>
<dbReference type="OrthoDB" id="893570at2"/>
<sequence length="148" mass="17185">MLTESLIKIFKRDLSALKVEIESYKTETNLWIVDNNMSNSSGNLCLHLIGNLNHFIGGVLGNTGYIRQRELEFSLKDVPRDTLIAQIAETEMIVVSTLESLTEDIFEKNYPIEVFKDPMTTEFFLIHLTTHLRYHLGQINYHRRLLDK</sequence>
<comment type="caution">
    <text evidence="1">The sequence shown here is derived from an EMBL/GenBank/DDBJ whole genome shotgun (WGS) entry which is preliminary data.</text>
</comment>
<proteinExistence type="predicted"/>